<evidence type="ECO:0000256" key="8">
    <source>
        <dbReference type="SAM" id="Phobius"/>
    </source>
</evidence>
<evidence type="ECO:0000256" key="5">
    <source>
        <dbReference type="ARBA" id="ARBA00022692"/>
    </source>
</evidence>
<name>A0A2U2BQV4_9PROT</name>
<evidence type="ECO:0000313" key="11">
    <source>
        <dbReference type="Proteomes" id="UP000245168"/>
    </source>
</evidence>
<evidence type="ECO:0000256" key="4">
    <source>
        <dbReference type="ARBA" id="ARBA00022679"/>
    </source>
</evidence>
<feature type="transmembrane region" description="Helical" evidence="8">
    <location>
        <begin position="122"/>
        <end position="145"/>
    </location>
</feature>
<evidence type="ECO:0000313" key="10">
    <source>
        <dbReference type="EMBL" id="PWE16392.1"/>
    </source>
</evidence>
<dbReference type="GO" id="GO:0005886">
    <property type="term" value="C:plasma membrane"/>
    <property type="evidence" value="ECO:0007669"/>
    <property type="project" value="UniProtKB-SubCell"/>
</dbReference>
<keyword evidence="2" id="KW-1003">Cell membrane</keyword>
<dbReference type="Proteomes" id="UP000245168">
    <property type="component" value="Unassembled WGS sequence"/>
</dbReference>
<dbReference type="RefSeq" id="WP_109253894.1">
    <property type="nucleotide sequence ID" value="NZ_QEXV01000007.1"/>
</dbReference>
<keyword evidence="6 8" id="KW-1133">Transmembrane helix</keyword>
<dbReference type="GO" id="GO:0009103">
    <property type="term" value="P:lipopolysaccharide biosynthetic process"/>
    <property type="evidence" value="ECO:0007669"/>
    <property type="project" value="UniProtKB-ARBA"/>
</dbReference>
<dbReference type="GO" id="GO:0016763">
    <property type="term" value="F:pentosyltransferase activity"/>
    <property type="evidence" value="ECO:0007669"/>
    <property type="project" value="TreeGrafter"/>
</dbReference>
<accession>A0A2U2BQV4</accession>
<feature type="transmembrane region" description="Helical" evidence="8">
    <location>
        <begin position="20"/>
        <end position="39"/>
    </location>
</feature>
<feature type="domain" description="Glycosyltransferase RgtA/B/C/D-like" evidence="9">
    <location>
        <begin position="64"/>
        <end position="224"/>
    </location>
</feature>
<feature type="transmembrane region" description="Helical" evidence="8">
    <location>
        <begin position="60"/>
        <end position="83"/>
    </location>
</feature>
<dbReference type="PANTHER" id="PTHR33908">
    <property type="entry name" value="MANNOSYLTRANSFERASE YKCB-RELATED"/>
    <property type="match status" value="1"/>
</dbReference>
<protein>
    <submittedName>
        <fullName evidence="10">Glycosyl transferase</fullName>
    </submittedName>
</protein>
<evidence type="ECO:0000259" key="9">
    <source>
        <dbReference type="Pfam" id="PF13231"/>
    </source>
</evidence>
<proteinExistence type="predicted"/>
<evidence type="ECO:0000256" key="6">
    <source>
        <dbReference type="ARBA" id="ARBA00022989"/>
    </source>
</evidence>
<feature type="transmembrane region" description="Helical" evidence="8">
    <location>
        <begin position="260"/>
        <end position="279"/>
    </location>
</feature>
<dbReference type="OrthoDB" id="9811222at2"/>
<evidence type="ECO:0000256" key="7">
    <source>
        <dbReference type="ARBA" id="ARBA00023136"/>
    </source>
</evidence>
<dbReference type="EMBL" id="QEXV01000007">
    <property type="protein sequence ID" value="PWE16392.1"/>
    <property type="molecule type" value="Genomic_DNA"/>
</dbReference>
<dbReference type="InterPro" id="IPR038731">
    <property type="entry name" value="RgtA/B/C-like"/>
</dbReference>
<evidence type="ECO:0000256" key="2">
    <source>
        <dbReference type="ARBA" id="ARBA00022475"/>
    </source>
</evidence>
<feature type="transmembrane region" description="Helical" evidence="8">
    <location>
        <begin position="165"/>
        <end position="193"/>
    </location>
</feature>
<evidence type="ECO:0000256" key="3">
    <source>
        <dbReference type="ARBA" id="ARBA00022676"/>
    </source>
</evidence>
<feature type="transmembrane region" description="Helical" evidence="8">
    <location>
        <begin position="89"/>
        <end position="110"/>
    </location>
</feature>
<feature type="transmembrane region" description="Helical" evidence="8">
    <location>
        <begin position="316"/>
        <end position="334"/>
    </location>
</feature>
<keyword evidence="11" id="KW-1185">Reference proteome</keyword>
<dbReference type="Pfam" id="PF13231">
    <property type="entry name" value="PMT_2"/>
    <property type="match status" value="1"/>
</dbReference>
<keyword evidence="5 8" id="KW-0812">Transmembrane</keyword>
<sequence>MTTVAPSAGTRLDAPQPRLLAAGVVLAGLLALRLVAISIDPNSLYADETQYWIWSRDLDWGYFSKPPMIAWIIAATTGVFGNADWAVRLAAPFLHTATAAFLGLTAARLFGPRAGMWTAIGWATLPAVWLSASVISTDAVLMVFWSAGLYALVRLREGGGLGWGAALGVAAGLGFLSKYAIIYFLLGTGLALVVDAPARRALLSLRGLTAAAVFGAIVAPNVIWNASHDFATVSHTAANANWGAQLFNFDELGQFVGDQLAVFGPLFFPVLVAAMVAAARGEAGQAARPRLMLALYSAPALAIVAVQAFISRAHANWAASAYGAGLVLVMAFLLDGPRWRRGVMFASIGFHTALGLTFVAAAASTPLSESIGLANAFKRVRGWEETAEALARASAAADVEAVVFDNRNDFHQMQRYGTGIEADLYMWRRYAAPASHAEQVWPLPAGYDEPVLVASERPREIPLIGRDFREFEPAGEIVIPLGGERERVYRLFRAEGYAPVPRTDAYEAWVAEIRAGD</sequence>
<feature type="transmembrane region" description="Helical" evidence="8">
    <location>
        <begin position="205"/>
        <end position="224"/>
    </location>
</feature>
<keyword evidence="4 10" id="KW-0808">Transferase</keyword>
<reference evidence="11" key="1">
    <citation type="submission" date="2018-05" db="EMBL/GenBank/DDBJ databases">
        <authorList>
            <person name="Liu B.-T."/>
        </authorList>
    </citation>
    <scope>NUCLEOTIDE SEQUENCE [LARGE SCALE GENOMIC DNA]</scope>
    <source>
        <strain evidence="11">WD6-1</strain>
    </source>
</reference>
<feature type="transmembrane region" description="Helical" evidence="8">
    <location>
        <begin position="291"/>
        <end position="310"/>
    </location>
</feature>
<comment type="subcellular location">
    <subcellularLocation>
        <location evidence="1">Cell membrane</location>
        <topology evidence="1">Multi-pass membrane protein</topology>
    </subcellularLocation>
</comment>
<feature type="transmembrane region" description="Helical" evidence="8">
    <location>
        <begin position="343"/>
        <end position="363"/>
    </location>
</feature>
<organism evidence="10 11">
    <name type="scientific">Marinicauda salina</name>
    <dbReference type="NCBI Taxonomy" id="2135793"/>
    <lineage>
        <taxon>Bacteria</taxon>
        <taxon>Pseudomonadati</taxon>
        <taxon>Pseudomonadota</taxon>
        <taxon>Alphaproteobacteria</taxon>
        <taxon>Maricaulales</taxon>
        <taxon>Maricaulaceae</taxon>
        <taxon>Marinicauda</taxon>
    </lineage>
</organism>
<dbReference type="InterPro" id="IPR050297">
    <property type="entry name" value="LipidA_mod_glycosyltrf_83"/>
</dbReference>
<dbReference type="AlphaFoldDB" id="A0A2U2BQV4"/>
<evidence type="ECO:0000256" key="1">
    <source>
        <dbReference type="ARBA" id="ARBA00004651"/>
    </source>
</evidence>
<keyword evidence="7 8" id="KW-0472">Membrane</keyword>
<keyword evidence="3" id="KW-0328">Glycosyltransferase</keyword>
<dbReference type="PANTHER" id="PTHR33908:SF11">
    <property type="entry name" value="MEMBRANE PROTEIN"/>
    <property type="match status" value="1"/>
</dbReference>
<comment type="caution">
    <text evidence="10">The sequence shown here is derived from an EMBL/GenBank/DDBJ whole genome shotgun (WGS) entry which is preliminary data.</text>
</comment>
<gene>
    <name evidence="10" type="ORF">DDZ18_13295</name>
</gene>